<keyword evidence="5" id="KW-1185">Reference proteome</keyword>
<dbReference type="RefSeq" id="WP_345257629.1">
    <property type="nucleotide sequence ID" value="NZ_BAABGY010000015.1"/>
</dbReference>
<dbReference type="SMART" id="SM00409">
    <property type="entry name" value="IG"/>
    <property type="match status" value="3"/>
</dbReference>
<dbReference type="Proteomes" id="UP001501725">
    <property type="component" value="Unassembled WGS sequence"/>
</dbReference>
<dbReference type="PROSITE" id="PS50835">
    <property type="entry name" value="IG_LIKE"/>
    <property type="match status" value="1"/>
</dbReference>
<evidence type="ECO:0000256" key="1">
    <source>
        <dbReference type="SAM" id="MobiDB-lite"/>
    </source>
</evidence>
<proteinExistence type="predicted"/>
<dbReference type="InterPro" id="IPR007110">
    <property type="entry name" value="Ig-like_dom"/>
</dbReference>
<keyword evidence="2" id="KW-0732">Signal</keyword>
<feature type="chain" id="PRO_5047320006" description="Ig-like domain-containing protein" evidence="2">
    <location>
        <begin position="24"/>
        <end position="1164"/>
    </location>
</feature>
<comment type="caution">
    <text evidence="4">The sequence shown here is derived from an EMBL/GenBank/DDBJ whole genome shotgun (WGS) entry which is preliminary data.</text>
</comment>
<name>A0ABP8HM84_9BACT</name>
<dbReference type="InterPro" id="IPR003599">
    <property type="entry name" value="Ig_sub"/>
</dbReference>
<dbReference type="InterPro" id="IPR036179">
    <property type="entry name" value="Ig-like_dom_sf"/>
</dbReference>
<dbReference type="EMBL" id="BAABGY010000015">
    <property type="protein sequence ID" value="GAA4341285.1"/>
    <property type="molecule type" value="Genomic_DNA"/>
</dbReference>
<dbReference type="Gene3D" id="2.60.40.10">
    <property type="entry name" value="Immunoglobulins"/>
    <property type="match status" value="3"/>
</dbReference>
<reference evidence="5" key="1">
    <citation type="journal article" date="2019" name="Int. J. Syst. Evol. Microbiol.">
        <title>The Global Catalogue of Microorganisms (GCM) 10K type strain sequencing project: providing services to taxonomists for standard genome sequencing and annotation.</title>
        <authorList>
            <consortium name="The Broad Institute Genomics Platform"/>
            <consortium name="The Broad Institute Genome Sequencing Center for Infectious Disease"/>
            <person name="Wu L."/>
            <person name="Ma J."/>
        </authorList>
    </citation>
    <scope>NUCLEOTIDE SEQUENCE [LARGE SCALE GENOMIC DNA]</scope>
    <source>
        <strain evidence="5">JCM 17919</strain>
    </source>
</reference>
<evidence type="ECO:0000313" key="4">
    <source>
        <dbReference type="EMBL" id="GAA4341285.1"/>
    </source>
</evidence>
<dbReference type="InterPro" id="IPR006626">
    <property type="entry name" value="PbH1"/>
</dbReference>
<feature type="domain" description="Ig-like" evidence="3">
    <location>
        <begin position="817"/>
        <end position="930"/>
    </location>
</feature>
<feature type="signal peptide" evidence="2">
    <location>
        <begin position="1"/>
        <end position="23"/>
    </location>
</feature>
<evidence type="ECO:0000259" key="3">
    <source>
        <dbReference type="PROSITE" id="PS50835"/>
    </source>
</evidence>
<sequence>MVQFYKRLTLAVSLLGCSLFGQAQVSVTASAGTAGPTTYTTLKGAFDAINAGTHGGLVTVSITANTTETATATLNAPGGAQPYSTINIQPSATVTVSGNIAGALINLNGATGVNILGNNQLTLQNTNTAGYVVRFVNDAISNSVKQTKLRGNYNGLDASNAINGGIVFFDLGAANGEGNSGNLIENCDIDGGNTAICGIYSKGLSTTAAVENFDNTVRGCTIHDVMNPAVAATTAILLNGGNDGWTIENNSIYNSAFSTTLQFVIRSILIIPSFTSDSHEVKGNMIGGNAANATGTLTITGSGTGAAANAVGYIGLDIETGGPGNLVQNNTVKNITLTYGFSGGSFANSAIFGFIGGYSGTTTFTGNTVSNLSFTNSAGFMNFQAMHFNARVTTATTITPTFTISNNTITALTVNSGGAAGDVNMHGIRLETSSAASLGATATSRPAYNVTGNNINNLTVPFTGVASSFIRCIGTVATQGGTGATASTANLHPNVDITNNSIHTNSCAAFTGATAAGQQFTSGVVTGIHFGGSSNATNASIARIRQNTIYNLSATNTGDVNSVVIGILASTGIHDISRNRIYDLRNASTGATAANLPGIVGMTVRSITGTSNVTNNFISIGTGQAGNIALYGILQNFNSTGTGIGVNVYHNTVVVTGAGGAGNTRATAAYLRGTETLGNTITTTTTLRNNIFYNTRSGGGNHYAIANTYTTAPTGWTSDSNNLYATTAANIALWGTTPSTLAAYQTSSGGDANSKSVTVSFTDVATADLHLSGASANDANLNGTPIASVTTDYDGDTRSTTTPKMGADEPPVTCTAPAITTQPTAQTVCAGQNFTFTVVASGTTPTYQWLFNGNPINGATGATYTSNGSTAASAGNYSVQVSNGCGNVTSNAVALTVNAGVAITTQPTSNTVCTGESATFTVGATGANLTYQWLLGGNQITGANSASYTVTNATTGGTYSVQVMSSCGNVTSNAVTLTVNAATAITTQPVATTVCAGVDTAFNVSATGANLTYQWRLNGNPIAGATSSRYALPAVTTAQAGNYSVQVGGSCGAPVTSNVVALVVNTGGSCTTAVPNISEDVTSSVLMPNVVRNGATLRLNARRAMNMTWVVTDGNGKVVLRTSQAVTAGQNDLRLPLQGLAPGSYQITGYPTKGNSVLLRFVKL</sequence>
<dbReference type="SUPFAM" id="SSF48726">
    <property type="entry name" value="Immunoglobulin"/>
    <property type="match status" value="3"/>
</dbReference>
<evidence type="ECO:0000256" key="2">
    <source>
        <dbReference type="SAM" id="SignalP"/>
    </source>
</evidence>
<gene>
    <name evidence="4" type="ORF">GCM10023184_39560</name>
</gene>
<dbReference type="Pfam" id="PF13927">
    <property type="entry name" value="Ig_3"/>
    <property type="match status" value="1"/>
</dbReference>
<evidence type="ECO:0000313" key="5">
    <source>
        <dbReference type="Proteomes" id="UP001501725"/>
    </source>
</evidence>
<feature type="region of interest" description="Disordered" evidence="1">
    <location>
        <begin position="789"/>
        <end position="811"/>
    </location>
</feature>
<organism evidence="4 5">
    <name type="scientific">Flaviaesturariibacter amylovorans</name>
    <dbReference type="NCBI Taxonomy" id="1084520"/>
    <lineage>
        <taxon>Bacteria</taxon>
        <taxon>Pseudomonadati</taxon>
        <taxon>Bacteroidota</taxon>
        <taxon>Chitinophagia</taxon>
        <taxon>Chitinophagales</taxon>
        <taxon>Chitinophagaceae</taxon>
        <taxon>Flaviaestuariibacter</taxon>
    </lineage>
</organism>
<protein>
    <recommendedName>
        <fullName evidence="3">Ig-like domain-containing protein</fullName>
    </recommendedName>
</protein>
<dbReference type="SMART" id="SM00710">
    <property type="entry name" value="PbH1"/>
    <property type="match status" value="8"/>
</dbReference>
<accession>A0ABP8HM84</accession>
<dbReference type="InterPro" id="IPR013783">
    <property type="entry name" value="Ig-like_fold"/>
</dbReference>